<organism evidence="3 4">
    <name type="scientific">Armatimonas rosea</name>
    <dbReference type="NCBI Taxonomy" id="685828"/>
    <lineage>
        <taxon>Bacteria</taxon>
        <taxon>Bacillati</taxon>
        <taxon>Armatimonadota</taxon>
        <taxon>Armatimonadia</taxon>
        <taxon>Armatimonadales</taxon>
        <taxon>Armatimonadaceae</taxon>
        <taxon>Armatimonas</taxon>
    </lineage>
</organism>
<accession>A0A7W9W5U9</accession>
<keyword evidence="1" id="KW-0175">Coiled coil</keyword>
<evidence type="ECO:0000313" key="3">
    <source>
        <dbReference type="EMBL" id="MBB6050839.1"/>
    </source>
</evidence>
<dbReference type="AlphaFoldDB" id="A0A7W9W5U9"/>
<evidence type="ECO:0000313" key="4">
    <source>
        <dbReference type="Proteomes" id="UP000520814"/>
    </source>
</evidence>
<evidence type="ECO:0000256" key="2">
    <source>
        <dbReference type="SAM" id="MobiDB-lite"/>
    </source>
</evidence>
<reference evidence="3 4" key="1">
    <citation type="submission" date="2020-08" db="EMBL/GenBank/DDBJ databases">
        <title>Genomic Encyclopedia of Type Strains, Phase IV (KMG-IV): sequencing the most valuable type-strain genomes for metagenomic binning, comparative biology and taxonomic classification.</title>
        <authorList>
            <person name="Goeker M."/>
        </authorList>
    </citation>
    <scope>NUCLEOTIDE SEQUENCE [LARGE SCALE GENOMIC DNA]</scope>
    <source>
        <strain evidence="3 4">DSM 23562</strain>
    </source>
</reference>
<proteinExistence type="predicted"/>
<dbReference type="EMBL" id="JACHGW010000002">
    <property type="protein sequence ID" value="MBB6050839.1"/>
    <property type="molecule type" value="Genomic_DNA"/>
</dbReference>
<feature type="coiled-coil region" evidence="1">
    <location>
        <begin position="27"/>
        <end position="54"/>
    </location>
</feature>
<evidence type="ECO:0000256" key="1">
    <source>
        <dbReference type="SAM" id="Coils"/>
    </source>
</evidence>
<protein>
    <submittedName>
        <fullName evidence="3">Uncharacterized protein</fullName>
    </submittedName>
</protein>
<dbReference type="RefSeq" id="WP_184196515.1">
    <property type="nucleotide sequence ID" value="NZ_JACHGW010000002.1"/>
</dbReference>
<dbReference type="Proteomes" id="UP000520814">
    <property type="component" value="Unassembled WGS sequence"/>
</dbReference>
<gene>
    <name evidence="3" type="ORF">HNQ39_002630</name>
</gene>
<name>A0A7W9W5U9_ARMRO</name>
<feature type="region of interest" description="Disordered" evidence="2">
    <location>
        <begin position="144"/>
        <end position="175"/>
    </location>
</feature>
<keyword evidence="4" id="KW-1185">Reference proteome</keyword>
<comment type="caution">
    <text evidence="3">The sequence shown here is derived from an EMBL/GenBank/DDBJ whole genome shotgun (WGS) entry which is preliminary data.</text>
</comment>
<sequence length="175" mass="19431">MRFNKTQWIILVSGTLFILAMTYGSGMRSQVKKLQKLTEEYKITRRNLRSSELARKADIALLHQLEARRELDLVLQAIAQRNFGIANELLKSIVAHLNTAKQAEAANTAALDALIPVLSSLGETPDPTKLTELAHSMDVELEKVSPKTDYKSEVTVPPPTGNDEVDPAYEFGQRG</sequence>